<dbReference type="Gene3D" id="3.40.50.2000">
    <property type="entry name" value="Glycogen Phosphorylase B"/>
    <property type="match status" value="2"/>
</dbReference>
<keyword evidence="3" id="KW-0808">Transferase</keyword>
<dbReference type="InterPro" id="IPR028098">
    <property type="entry name" value="Glyco_trans_4-like_N"/>
</dbReference>
<reference evidence="3 4" key="1">
    <citation type="submission" date="2019-02" db="EMBL/GenBank/DDBJ databases">
        <title>Deep-cultivation of Planctomycetes and their phenomic and genomic characterization uncovers novel biology.</title>
        <authorList>
            <person name="Wiegand S."/>
            <person name="Jogler M."/>
            <person name="Boedeker C."/>
            <person name="Pinto D."/>
            <person name="Vollmers J."/>
            <person name="Rivas-Marin E."/>
            <person name="Kohn T."/>
            <person name="Peeters S.H."/>
            <person name="Heuer A."/>
            <person name="Rast P."/>
            <person name="Oberbeckmann S."/>
            <person name="Bunk B."/>
            <person name="Jeske O."/>
            <person name="Meyerdierks A."/>
            <person name="Storesund J.E."/>
            <person name="Kallscheuer N."/>
            <person name="Luecker S."/>
            <person name="Lage O.M."/>
            <person name="Pohl T."/>
            <person name="Merkel B.J."/>
            <person name="Hornburger P."/>
            <person name="Mueller R.-W."/>
            <person name="Bruemmer F."/>
            <person name="Labrenz M."/>
            <person name="Spormann A.M."/>
            <person name="Op den Camp H."/>
            <person name="Overmann J."/>
            <person name="Amann R."/>
            <person name="Jetten M.S.M."/>
            <person name="Mascher T."/>
            <person name="Medema M.H."/>
            <person name="Devos D.P."/>
            <person name="Kaster A.-K."/>
            <person name="Ovreas L."/>
            <person name="Rohde M."/>
            <person name="Galperin M.Y."/>
            <person name="Jogler C."/>
        </authorList>
    </citation>
    <scope>NUCLEOTIDE SEQUENCE [LARGE SCALE GENOMIC DNA]</scope>
    <source>
        <strain evidence="3 4">FF011L</strain>
    </source>
</reference>
<keyword evidence="4" id="KW-1185">Reference proteome</keyword>
<dbReference type="GO" id="GO:0016757">
    <property type="term" value="F:glycosyltransferase activity"/>
    <property type="evidence" value="ECO:0007669"/>
    <property type="project" value="UniProtKB-KW"/>
</dbReference>
<dbReference type="OrthoDB" id="9801609at2"/>
<dbReference type="KEGG" id="rml:FF011L_18050"/>
<evidence type="ECO:0000259" key="1">
    <source>
        <dbReference type="Pfam" id="PF00534"/>
    </source>
</evidence>
<dbReference type="RefSeq" id="WP_145351202.1">
    <property type="nucleotide sequence ID" value="NZ_CP036262.1"/>
</dbReference>
<gene>
    <name evidence="3" type="primary">pimB_2</name>
    <name evidence="3" type="ORF">FF011L_18050</name>
</gene>
<dbReference type="InterPro" id="IPR050194">
    <property type="entry name" value="Glycosyltransferase_grp1"/>
</dbReference>
<proteinExistence type="predicted"/>
<dbReference type="PANTHER" id="PTHR45947">
    <property type="entry name" value="SULFOQUINOVOSYL TRANSFERASE SQD2"/>
    <property type="match status" value="1"/>
</dbReference>
<evidence type="ECO:0000259" key="2">
    <source>
        <dbReference type="Pfam" id="PF13439"/>
    </source>
</evidence>
<dbReference type="InterPro" id="IPR001296">
    <property type="entry name" value="Glyco_trans_1"/>
</dbReference>
<dbReference type="Pfam" id="PF00534">
    <property type="entry name" value="Glycos_transf_1"/>
    <property type="match status" value="1"/>
</dbReference>
<dbReference type="Pfam" id="PF13439">
    <property type="entry name" value="Glyco_transf_4"/>
    <property type="match status" value="1"/>
</dbReference>
<dbReference type="Proteomes" id="UP000320672">
    <property type="component" value="Chromosome"/>
</dbReference>
<evidence type="ECO:0000313" key="4">
    <source>
        <dbReference type="Proteomes" id="UP000320672"/>
    </source>
</evidence>
<dbReference type="PANTHER" id="PTHR45947:SF3">
    <property type="entry name" value="SULFOQUINOVOSYL TRANSFERASE SQD2"/>
    <property type="match status" value="1"/>
</dbReference>
<evidence type="ECO:0000313" key="3">
    <source>
        <dbReference type="EMBL" id="QDS93050.1"/>
    </source>
</evidence>
<dbReference type="AlphaFoldDB" id="A0A517MDT4"/>
<name>A0A517MDT4_9BACT</name>
<sequence length="380" mass="43744">MSNTPPKVALLHEWFDSYAGSERVVEQMLEVFPQADLFALCDFLKPEDREFLKGREVTTSFMQRLPFAKRTFRGFLPLMPLAVEQFCFDPFDVVLSSSHCVAHGALTRADQLHISYVHSPIRYAWDLQHQYLRESGLSWGIRSMIVRMILHYMRLWDRTAADRVDHYVANSHYVAKRVQKTYRRPCEVIYPPVDVEAFPLQTEKQDYFLTASRLVPYKRVDIVVEAFQKLPKQRLVVVGDGPDMEKIKRLAGSNVECVGYQSHAELRQWMQGARAFVFAADEDFGITPVEAQACGTPCIAYGVGGSLETIACGQTGLHFPQQTADSVVDAIERFVKDPNRFEPERIRQHAEQFSASRFQQQMQAFVHDRWQDHQRSMSLS</sequence>
<keyword evidence="3" id="KW-0328">Glycosyltransferase</keyword>
<protein>
    <submittedName>
        <fullName evidence="3">GDP-mannose-dependent alpha-(1-6)-phosphatidylinositol monomannoside mannosyltransferase</fullName>
    </submittedName>
</protein>
<dbReference type="SUPFAM" id="SSF53756">
    <property type="entry name" value="UDP-Glycosyltransferase/glycogen phosphorylase"/>
    <property type="match status" value="1"/>
</dbReference>
<feature type="domain" description="Glycosyl transferase family 1" evidence="1">
    <location>
        <begin position="202"/>
        <end position="351"/>
    </location>
</feature>
<dbReference type="EMBL" id="CP036262">
    <property type="protein sequence ID" value="QDS93050.1"/>
    <property type="molecule type" value="Genomic_DNA"/>
</dbReference>
<feature type="domain" description="Glycosyltransferase subfamily 4-like N-terminal" evidence="2">
    <location>
        <begin position="20"/>
        <end position="196"/>
    </location>
</feature>
<organism evidence="3 4">
    <name type="scientific">Roseimaritima multifibrata</name>
    <dbReference type="NCBI Taxonomy" id="1930274"/>
    <lineage>
        <taxon>Bacteria</taxon>
        <taxon>Pseudomonadati</taxon>
        <taxon>Planctomycetota</taxon>
        <taxon>Planctomycetia</taxon>
        <taxon>Pirellulales</taxon>
        <taxon>Pirellulaceae</taxon>
        <taxon>Roseimaritima</taxon>
    </lineage>
</organism>
<accession>A0A517MDT4</accession>
<dbReference type="CDD" id="cd03804">
    <property type="entry name" value="GT4_WbaZ-like"/>
    <property type="match status" value="1"/>
</dbReference>